<evidence type="ECO:0000313" key="6">
    <source>
        <dbReference type="EMBL" id="SPP75056.1"/>
    </source>
</evidence>
<dbReference type="PANTHER" id="PTHR43294:SF21">
    <property type="entry name" value="CATION TRANSPORTING ATPASE"/>
    <property type="match status" value="1"/>
</dbReference>
<dbReference type="Pfam" id="PF00690">
    <property type="entry name" value="Cation_ATPase_N"/>
    <property type="match status" value="1"/>
</dbReference>
<dbReference type="InterPro" id="IPR050510">
    <property type="entry name" value="Cation_transp_ATPase_P-type"/>
</dbReference>
<dbReference type="InterPro" id="IPR008250">
    <property type="entry name" value="ATPase_P-typ_transduc_dom_A_sf"/>
</dbReference>
<evidence type="ECO:0000313" key="7">
    <source>
        <dbReference type="Proteomes" id="UP000268350"/>
    </source>
</evidence>
<dbReference type="InterPro" id="IPR004014">
    <property type="entry name" value="ATPase_P-typ_cation-transptr_N"/>
</dbReference>
<dbReference type="AlphaFoldDB" id="A0A3B0JNZ6"/>
<dbReference type="GO" id="GO:1902600">
    <property type="term" value="P:proton transmembrane transport"/>
    <property type="evidence" value="ECO:0007669"/>
    <property type="project" value="TreeGrafter"/>
</dbReference>
<keyword evidence="2" id="KW-1003">Cell membrane</keyword>
<protein>
    <submittedName>
        <fullName evidence="6">Blast:Sodium/potassium-transporting ATPase subunit alpha</fullName>
    </submittedName>
</protein>
<dbReference type="GO" id="GO:0006883">
    <property type="term" value="P:intracellular sodium ion homeostasis"/>
    <property type="evidence" value="ECO:0007669"/>
    <property type="project" value="TreeGrafter"/>
</dbReference>
<feature type="transmembrane region" description="Helical" evidence="4">
    <location>
        <begin position="132"/>
        <end position="152"/>
    </location>
</feature>
<dbReference type="GO" id="GO:0005886">
    <property type="term" value="C:plasma membrane"/>
    <property type="evidence" value="ECO:0007669"/>
    <property type="project" value="UniProtKB-SubCell"/>
</dbReference>
<dbReference type="SMART" id="SM00831">
    <property type="entry name" value="Cation_ATPase_N"/>
    <property type="match status" value="1"/>
</dbReference>
<name>A0A3B0JNZ6_DROGU</name>
<dbReference type="SUPFAM" id="SSF81653">
    <property type="entry name" value="Calcium ATPase, transduction domain A"/>
    <property type="match status" value="1"/>
</dbReference>
<dbReference type="Proteomes" id="UP000268350">
    <property type="component" value="Unassembled WGS sequence"/>
</dbReference>
<reference evidence="7" key="1">
    <citation type="submission" date="2018-01" db="EMBL/GenBank/DDBJ databases">
        <authorList>
            <person name="Alioto T."/>
            <person name="Alioto T."/>
        </authorList>
    </citation>
    <scope>NUCLEOTIDE SEQUENCE [LARGE SCALE GENOMIC DNA]</scope>
</reference>
<keyword evidence="4" id="KW-0472">Membrane</keyword>
<dbReference type="STRING" id="7266.A0A3B0JNZ6"/>
<accession>A0A3B0JNZ6</accession>
<dbReference type="PANTHER" id="PTHR43294">
    <property type="entry name" value="SODIUM/POTASSIUM-TRANSPORTING ATPASE SUBUNIT ALPHA"/>
    <property type="match status" value="1"/>
</dbReference>
<proteinExistence type="predicted"/>
<keyword evidence="4" id="KW-1133">Transmembrane helix</keyword>
<gene>
    <name evidence="6" type="ORF">DGUA_6G002783</name>
</gene>
<evidence type="ECO:0000256" key="4">
    <source>
        <dbReference type="SAM" id="Phobius"/>
    </source>
</evidence>
<sequence length="259" mass="29563">MERLKNMNWKWKWNEEDNGNGPHKSEEMKTDNERWLEYFAALLHVWPFEELCSKLETDPYLGLSEEVAEQRLSRNGKNKFSLTAQQKSPLWKLLDNCFCCWAIIILLVATSCFILHHVECKQQPNTNVDPEYLLAGVFLLLILLISAVFILMQRNDESSVVRAFEELMPMYCTVIRDGEKQVILSENVVQGDVLVISYGQRLAADLRFFSSIGLELNNVALTGLSRPVDINHQMREGLPKPLRSSSLSSLTGDSPSTVL</sequence>
<evidence type="ECO:0000256" key="3">
    <source>
        <dbReference type="SAM" id="MobiDB-lite"/>
    </source>
</evidence>
<keyword evidence="4" id="KW-0812">Transmembrane</keyword>
<dbReference type="GO" id="GO:0036376">
    <property type="term" value="P:sodium ion export across plasma membrane"/>
    <property type="evidence" value="ECO:0007669"/>
    <property type="project" value="TreeGrafter"/>
</dbReference>
<feature type="region of interest" description="Disordered" evidence="3">
    <location>
        <begin position="239"/>
        <end position="259"/>
    </location>
</feature>
<organism evidence="6 7">
    <name type="scientific">Drosophila guanche</name>
    <name type="common">Fruit fly</name>
    <dbReference type="NCBI Taxonomy" id="7266"/>
    <lineage>
        <taxon>Eukaryota</taxon>
        <taxon>Metazoa</taxon>
        <taxon>Ecdysozoa</taxon>
        <taxon>Arthropoda</taxon>
        <taxon>Hexapoda</taxon>
        <taxon>Insecta</taxon>
        <taxon>Pterygota</taxon>
        <taxon>Neoptera</taxon>
        <taxon>Endopterygota</taxon>
        <taxon>Diptera</taxon>
        <taxon>Brachycera</taxon>
        <taxon>Muscomorpha</taxon>
        <taxon>Ephydroidea</taxon>
        <taxon>Drosophilidae</taxon>
        <taxon>Drosophila</taxon>
        <taxon>Sophophora</taxon>
    </lineage>
</organism>
<dbReference type="InterPro" id="IPR023298">
    <property type="entry name" value="ATPase_P-typ_TM_dom_sf"/>
</dbReference>
<evidence type="ECO:0000256" key="1">
    <source>
        <dbReference type="ARBA" id="ARBA00004651"/>
    </source>
</evidence>
<feature type="domain" description="Cation-transporting P-type ATPase N-terminal" evidence="5">
    <location>
        <begin position="42"/>
        <end position="117"/>
    </location>
</feature>
<evidence type="ECO:0000256" key="2">
    <source>
        <dbReference type="ARBA" id="ARBA00022475"/>
    </source>
</evidence>
<dbReference type="GO" id="GO:1990573">
    <property type="term" value="P:potassium ion import across plasma membrane"/>
    <property type="evidence" value="ECO:0007669"/>
    <property type="project" value="TreeGrafter"/>
</dbReference>
<dbReference type="InterPro" id="IPR059000">
    <property type="entry name" value="ATPase_P-type_domA"/>
</dbReference>
<evidence type="ECO:0000259" key="5">
    <source>
        <dbReference type="SMART" id="SM00831"/>
    </source>
</evidence>
<dbReference type="Pfam" id="PF00122">
    <property type="entry name" value="E1-E2_ATPase"/>
    <property type="match status" value="1"/>
</dbReference>
<keyword evidence="7" id="KW-1185">Reference proteome</keyword>
<comment type="subcellular location">
    <subcellularLocation>
        <location evidence="1">Cell membrane</location>
        <topology evidence="1">Multi-pass membrane protein</topology>
    </subcellularLocation>
</comment>
<dbReference type="EMBL" id="OUUW01000001">
    <property type="protein sequence ID" value="SPP75056.1"/>
    <property type="molecule type" value="Genomic_DNA"/>
</dbReference>
<dbReference type="Gene3D" id="2.70.150.10">
    <property type="entry name" value="Calcium-transporting ATPase, cytoplasmic transduction domain A"/>
    <property type="match status" value="1"/>
</dbReference>
<dbReference type="Gene3D" id="1.20.1110.10">
    <property type="entry name" value="Calcium-transporting ATPase, transmembrane domain"/>
    <property type="match status" value="1"/>
</dbReference>
<feature type="transmembrane region" description="Helical" evidence="4">
    <location>
        <begin position="93"/>
        <end position="116"/>
    </location>
</feature>
<dbReference type="OMA" id="LDNCFCC"/>
<dbReference type="OrthoDB" id="3352408at2759"/>
<dbReference type="GO" id="GO:0030007">
    <property type="term" value="P:intracellular potassium ion homeostasis"/>
    <property type="evidence" value="ECO:0007669"/>
    <property type="project" value="TreeGrafter"/>
</dbReference>
<dbReference type="GO" id="GO:0005391">
    <property type="term" value="F:P-type sodium:potassium-exchanging transporter activity"/>
    <property type="evidence" value="ECO:0007669"/>
    <property type="project" value="TreeGrafter"/>
</dbReference>
<dbReference type="SUPFAM" id="SSF81665">
    <property type="entry name" value="Calcium ATPase, transmembrane domain M"/>
    <property type="match status" value="1"/>
</dbReference>